<reference evidence="4" key="1">
    <citation type="submission" date="2021-03" db="EMBL/GenBank/DDBJ databases">
        <title>Antimicrobial resistance genes in bacteria isolated from Japanese honey, and their potential for conferring macrolide and lincosamide resistance in the American foulbrood pathogen Paenibacillus larvae.</title>
        <authorList>
            <person name="Okamoto M."/>
            <person name="Kumagai M."/>
            <person name="Kanamori H."/>
            <person name="Takamatsu D."/>
        </authorList>
    </citation>
    <scope>NUCLEOTIDE SEQUENCE</scope>
    <source>
        <strain evidence="4">J43TS3</strain>
    </source>
</reference>
<keyword evidence="5" id="KW-1185">Reference proteome</keyword>
<keyword evidence="1 3" id="KW-0732">Signal</keyword>
<proteinExistence type="predicted"/>
<gene>
    <name evidence="4" type="ORF">J43TS3_01700</name>
</gene>
<dbReference type="EMBL" id="BORP01000001">
    <property type="protein sequence ID" value="GIO25559.1"/>
    <property type="molecule type" value="Genomic_DNA"/>
</dbReference>
<feature type="signal peptide" evidence="3">
    <location>
        <begin position="1"/>
        <end position="21"/>
    </location>
</feature>
<comment type="caution">
    <text evidence="4">The sequence shown here is derived from an EMBL/GenBank/DDBJ whole genome shotgun (WGS) entry which is preliminary data.</text>
</comment>
<organism evidence="4 5">
    <name type="scientific">Ornithinibacillus bavariensis</name>
    <dbReference type="NCBI Taxonomy" id="545502"/>
    <lineage>
        <taxon>Bacteria</taxon>
        <taxon>Bacillati</taxon>
        <taxon>Bacillota</taxon>
        <taxon>Bacilli</taxon>
        <taxon>Bacillales</taxon>
        <taxon>Bacillaceae</taxon>
        <taxon>Ornithinibacillus</taxon>
    </lineage>
</organism>
<evidence type="ECO:0000256" key="3">
    <source>
        <dbReference type="SAM" id="SignalP"/>
    </source>
</evidence>
<feature type="region of interest" description="Disordered" evidence="2">
    <location>
        <begin position="22"/>
        <end position="65"/>
    </location>
</feature>
<dbReference type="Gene3D" id="2.60.40.1240">
    <property type="match status" value="1"/>
</dbReference>
<dbReference type="Proteomes" id="UP000676917">
    <property type="component" value="Unassembled WGS sequence"/>
</dbReference>
<evidence type="ECO:0008006" key="6">
    <source>
        <dbReference type="Google" id="ProtNLM"/>
    </source>
</evidence>
<evidence type="ECO:0000313" key="4">
    <source>
        <dbReference type="EMBL" id="GIO25559.1"/>
    </source>
</evidence>
<evidence type="ECO:0000256" key="2">
    <source>
        <dbReference type="SAM" id="MobiDB-lite"/>
    </source>
</evidence>
<feature type="compositionally biased region" description="Basic and acidic residues" evidence="2">
    <location>
        <begin position="22"/>
        <end position="32"/>
    </location>
</feature>
<accession>A0A919X5U8</accession>
<sequence length="178" mass="19330">MKKILFLLVAILLSIALVACSEDKPSSSEDNNKATNTKTDEGENDSSESAEEESSEPKTFSIGDTAEVGGIKYTLKNVSQTDERNEFAGTEPAMVVKVEYEVENGSEEEIPIGADLEVYDGSGSKMELYPLDNTLGSLQPGKKIQAVGHFGIQEGPIEVYFKPLISFEEPAIFKADIK</sequence>
<dbReference type="AlphaFoldDB" id="A0A919X5U8"/>
<dbReference type="PROSITE" id="PS51257">
    <property type="entry name" value="PROKAR_LIPOPROTEIN"/>
    <property type="match status" value="1"/>
</dbReference>
<evidence type="ECO:0000313" key="5">
    <source>
        <dbReference type="Proteomes" id="UP000676917"/>
    </source>
</evidence>
<evidence type="ECO:0000256" key="1">
    <source>
        <dbReference type="ARBA" id="ARBA00022729"/>
    </source>
</evidence>
<name>A0A919X5U8_9BACI</name>
<dbReference type="InterPro" id="IPR029050">
    <property type="entry name" value="Immunoprotect_excell_Ig-like"/>
</dbReference>
<feature type="chain" id="PRO_5039169987" description="DUF4352 domain-containing protein" evidence="3">
    <location>
        <begin position="22"/>
        <end position="178"/>
    </location>
</feature>
<dbReference type="RefSeq" id="WP_212919102.1">
    <property type="nucleotide sequence ID" value="NZ_BORP01000001.1"/>
</dbReference>
<feature type="compositionally biased region" description="Acidic residues" evidence="2">
    <location>
        <begin position="42"/>
        <end position="54"/>
    </location>
</feature>
<protein>
    <recommendedName>
        <fullName evidence="6">DUF4352 domain-containing protein</fullName>
    </recommendedName>
</protein>